<feature type="region of interest" description="Disordered" evidence="1">
    <location>
        <begin position="522"/>
        <end position="547"/>
    </location>
</feature>
<keyword evidence="3" id="KW-1185">Reference proteome</keyword>
<proteinExistence type="predicted"/>
<feature type="compositionally biased region" description="Polar residues" evidence="1">
    <location>
        <begin position="323"/>
        <end position="351"/>
    </location>
</feature>
<name>A0A9P4U1D3_9PEZI</name>
<evidence type="ECO:0000313" key="3">
    <source>
        <dbReference type="Proteomes" id="UP000800235"/>
    </source>
</evidence>
<comment type="caution">
    <text evidence="2">The sequence shown here is derived from an EMBL/GenBank/DDBJ whole genome shotgun (WGS) entry which is preliminary data.</text>
</comment>
<feature type="region of interest" description="Disordered" evidence="1">
    <location>
        <begin position="317"/>
        <end position="351"/>
    </location>
</feature>
<dbReference type="OrthoDB" id="5348779at2759"/>
<evidence type="ECO:0000313" key="2">
    <source>
        <dbReference type="EMBL" id="KAF2434554.1"/>
    </source>
</evidence>
<dbReference type="AlphaFoldDB" id="A0A9P4U1D3"/>
<sequence>MSANYGATAATHSLVKGKIVLGMTTAQLQHVKQMDPALVLAGRYPQMQHTDQPSQSFLEAADRRSRQDGLTAYKVARPDGVNNQGLPIAGDVTAFHPAHAKYDLENLPAILYQLSPSNEDGVPAKWGLPPPLLDDNGNTRFVHGIRKKHVAPPSDEILRDWETTPGVIGRDAHAWELEYYMRLDPRHTYRSIVSLIFAGDGRPPPLPNSVVNMPRVRMREKWGMATWSIDKNGTGEIASRLTNGTIPSAAMLAANSTRGHTPGRVNPLQARSSSNWIPLLPGDLKPKRSLAPIQSTSIRMARHLAVPFSSTAPLGFGQAGGLQHSNQPVVQRSNSRVTQEAPTSNANTQISDRATRIRNTKRKYLFEDEVNLENNTTNSNEWSNNKEEANARTYHPVKKAKLELEHVVLNVEASFAKTYPNDFQQPPFSTLARDPVRKQTKVEAFMNDVCLECFGNGVHAVGCQGAKPICSQCFGYGAHTPGCRGGPIAQFSIRCDSCSSLLPVHNVHCPYLYEQELVPEEPNTAMDTPIPQHRAHSPAQGPQLWGY</sequence>
<organism evidence="2 3">
    <name type="scientific">Tothia fuscella</name>
    <dbReference type="NCBI Taxonomy" id="1048955"/>
    <lineage>
        <taxon>Eukaryota</taxon>
        <taxon>Fungi</taxon>
        <taxon>Dikarya</taxon>
        <taxon>Ascomycota</taxon>
        <taxon>Pezizomycotina</taxon>
        <taxon>Dothideomycetes</taxon>
        <taxon>Pleosporomycetidae</taxon>
        <taxon>Venturiales</taxon>
        <taxon>Cylindrosympodiaceae</taxon>
        <taxon>Tothia</taxon>
    </lineage>
</organism>
<dbReference type="Proteomes" id="UP000800235">
    <property type="component" value="Unassembled WGS sequence"/>
</dbReference>
<dbReference type="EMBL" id="MU007016">
    <property type="protein sequence ID" value="KAF2434554.1"/>
    <property type="molecule type" value="Genomic_DNA"/>
</dbReference>
<evidence type="ECO:0000256" key="1">
    <source>
        <dbReference type="SAM" id="MobiDB-lite"/>
    </source>
</evidence>
<accession>A0A9P4U1D3</accession>
<gene>
    <name evidence="2" type="ORF">EJ08DRAFT_693581</name>
</gene>
<reference evidence="2" key="1">
    <citation type="journal article" date="2020" name="Stud. Mycol.">
        <title>101 Dothideomycetes genomes: a test case for predicting lifestyles and emergence of pathogens.</title>
        <authorList>
            <person name="Haridas S."/>
            <person name="Albert R."/>
            <person name="Binder M."/>
            <person name="Bloem J."/>
            <person name="Labutti K."/>
            <person name="Salamov A."/>
            <person name="Andreopoulos B."/>
            <person name="Baker S."/>
            <person name="Barry K."/>
            <person name="Bills G."/>
            <person name="Bluhm B."/>
            <person name="Cannon C."/>
            <person name="Castanera R."/>
            <person name="Culley D."/>
            <person name="Daum C."/>
            <person name="Ezra D."/>
            <person name="Gonzalez J."/>
            <person name="Henrissat B."/>
            <person name="Kuo A."/>
            <person name="Liang C."/>
            <person name="Lipzen A."/>
            <person name="Lutzoni F."/>
            <person name="Magnuson J."/>
            <person name="Mondo S."/>
            <person name="Nolan M."/>
            <person name="Ohm R."/>
            <person name="Pangilinan J."/>
            <person name="Park H.-J."/>
            <person name="Ramirez L."/>
            <person name="Alfaro M."/>
            <person name="Sun H."/>
            <person name="Tritt A."/>
            <person name="Yoshinaga Y."/>
            <person name="Zwiers L.-H."/>
            <person name="Turgeon B."/>
            <person name="Goodwin S."/>
            <person name="Spatafora J."/>
            <person name="Crous P."/>
            <person name="Grigoriev I."/>
        </authorList>
    </citation>
    <scope>NUCLEOTIDE SEQUENCE</scope>
    <source>
        <strain evidence="2">CBS 130266</strain>
    </source>
</reference>
<protein>
    <submittedName>
        <fullName evidence="2">Uncharacterized protein</fullName>
    </submittedName>
</protein>